<dbReference type="SMART" id="SM00530">
    <property type="entry name" value="HTH_XRE"/>
    <property type="match status" value="1"/>
</dbReference>
<dbReference type="KEGG" id="bayd:BSPP4475_01390"/>
<dbReference type="InterPro" id="IPR010982">
    <property type="entry name" value="Lambda_DNA-bd_dom_sf"/>
</dbReference>
<dbReference type="SUPFAM" id="SSF47413">
    <property type="entry name" value="lambda repressor-like DNA-binding domains"/>
    <property type="match status" value="1"/>
</dbReference>
<evidence type="ECO:0000313" key="4">
    <source>
        <dbReference type="Proteomes" id="UP001189619"/>
    </source>
</evidence>
<dbReference type="AlphaFoldDB" id="A0AA48M7L2"/>
<evidence type="ECO:0000256" key="1">
    <source>
        <dbReference type="ARBA" id="ARBA00023125"/>
    </source>
</evidence>
<evidence type="ECO:0000313" key="3">
    <source>
        <dbReference type="EMBL" id="CAJ1000979.1"/>
    </source>
</evidence>
<dbReference type="PANTHER" id="PTHR46797:SF1">
    <property type="entry name" value="METHYLPHOSPHONATE SYNTHASE"/>
    <property type="match status" value="1"/>
</dbReference>
<feature type="domain" description="HTH cro/C1-type" evidence="2">
    <location>
        <begin position="4"/>
        <end position="58"/>
    </location>
</feature>
<dbReference type="RefSeq" id="WP_304414933.1">
    <property type="nucleotide sequence ID" value="NZ_OY569118.1"/>
</dbReference>
<dbReference type="Pfam" id="PF01381">
    <property type="entry name" value="HTH_3"/>
    <property type="match status" value="1"/>
</dbReference>
<name>A0AA48M7L2_9BACL</name>
<proteinExistence type="predicted"/>
<accession>A0AA48M7L2</accession>
<evidence type="ECO:0000259" key="2">
    <source>
        <dbReference type="PROSITE" id="PS50943"/>
    </source>
</evidence>
<dbReference type="InterPro" id="IPR050807">
    <property type="entry name" value="TransReg_Diox_bact_type"/>
</dbReference>
<reference evidence="3" key="1">
    <citation type="submission" date="2023-07" db="EMBL/GenBank/DDBJ databases">
        <authorList>
            <person name="Ivanov I."/>
            <person name="Teneva D."/>
            <person name="Stoikov I."/>
        </authorList>
    </citation>
    <scope>NUCLEOTIDE SEQUENCE</scope>
    <source>
        <strain evidence="3">4475</strain>
    </source>
</reference>
<sequence>MLKIRKLRTAKEWSQMELSRRSGVSQSFINDLEAGNKQPTITTLRKLADALGVSVADLLDEEQQSA</sequence>
<keyword evidence="4" id="KW-1185">Reference proteome</keyword>
<gene>
    <name evidence="3" type="ORF">BSPP4475_01390</name>
</gene>
<dbReference type="Gene3D" id="1.10.260.40">
    <property type="entry name" value="lambda repressor-like DNA-binding domains"/>
    <property type="match status" value="1"/>
</dbReference>
<dbReference type="GO" id="GO:0005829">
    <property type="term" value="C:cytosol"/>
    <property type="evidence" value="ECO:0007669"/>
    <property type="project" value="TreeGrafter"/>
</dbReference>
<dbReference type="InterPro" id="IPR001387">
    <property type="entry name" value="Cro/C1-type_HTH"/>
</dbReference>
<dbReference type="Proteomes" id="UP001189619">
    <property type="component" value="Chromosome"/>
</dbReference>
<organism evidence="3 4">
    <name type="scientific">Brevibacillus aydinogluensis</name>
    <dbReference type="NCBI Taxonomy" id="927786"/>
    <lineage>
        <taxon>Bacteria</taxon>
        <taxon>Bacillati</taxon>
        <taxon>Bacillota</taxon>
        <taxon>Bacilli</taxon>
        <taxon>Bacillales</taxon>
        <taxon>Paenibacillaceae</taxon>
        <taxon>Brevibacillus</taxon>
    </lineage>
</organism>
<dbReference type="EMBL" id="OY569118">
    <property type="protein sequence ID" value="CAJ1000979.1"/>
    <property type="molecule type" value="Genomic_DNA"/>
</dbReference>
<dbReference type="GO" id="GO:0003677">
    <property type="term" value="F:DNA binding"/>
    <property type="evidence" value="ECO:0007669"/>
    <property type="project" value="UniProtKB-KW"/>
</dbReference>
<protein>
    <submittedName>
        <fullName evidence="3">HTH cro/C1-type domain-containing protein</fullName>
    </submittedName>
</protein>
<dbReference type="PANTHER" id="PTHR46797">
    <property type="entry name" value="HTH-TYPE TRANSCRIPTIONAL REGULATOR"/>
    <property type="match status" value="1"/>
</dbReference>
<keyword evidence="1" id="KW-0238">DNA-binding</keyword>
<dbReference type="GO" id="GO:0003700">
    <property type="term" value="F:DNA-binding transcription factor activity"/>
    <property type="evidence" value="ECO:0007669"/>
    <property type="project" value="TreeGrafter"/>
</dbReference>
<dbReference type="PROSITE" id="PS50943">
    <property type="entry name" value="HTH_CROC1"/>
    <property type="match status" value="1"/>
</dbReference>
<dbReference type="CDD" id="cd00093">
    <property type="entry name" value="HTH_XRE"/>
    <property type="match status" value="1"/>
</dbReference>